<proteinExistence type="predicted"/>
<reference evidence="2 3" key="1">
    <citation type="submission" date="2017-03" db="EMBL/GenBank/DDBJ databases">
        <authorList>
            <person name="Afonso C.L."/>
            <person name="Miller P.J."/>
            <person name="Scott M.A."/>
            <person name="Spackman E."/>
            <person name="Goraichik I."/>
            <person name="Dimitrov K.M."/>
            <person name="Suarez D.L."/>
            <person name="Swayne D.E."/>
        </authorList>
    </citation>
    <scope>NUCLEOTIDE SEQUENCE [LARGE SCALE GENOMIC DNA]</scope>
    <source>
        <strain evidence="3">8(6)</strain>
    </source>
</reference>
<dbReference type="AlphaFoldDB" id="A0A2H1IR93"/>
<dbReference type="Proteomes" id="UP000234300">
    <property type="component" value="Unassembled WGS sequence"/>
</dbReference>
<evidence type="ECO:0000256" key="1">
    <source>
        <dbReference type="SAM" id="MobiDB-lite"/>
    </source>
</evidence>
<dbReference type="EMBL" id="FXZI01000002">
    <property type="protein sequence ID" value="SMX77620.1"/>
    <property type="molecule type" value="Genomic_DNA"/>
</dbReference>
<accession>A0A2H1IR93</accession>
<evidence type="ECO:0000313" key="3">
    <source>
        <dbReference type="Proteomes" id="UP000234300"/>
    </source>
</evidence>
<gene>
    <name evidence="2" type="ORF">BAURA86_00877</name>
</gene>
<sequence>MSATRSDPRLPARMRDHELEAELRESPDLHKLAQVFIGLAMNRARADHTPAAVQGREVESEPQDAND</sequence>
<dbReference type="RefSeq" id="WP_101556512.1">
    <property type="nucleotide sequence ID" value="NZ_FXZI01000002.1"/>
</dbReference>
<organism evidence="2 3">
    <name type="scientific">Brevibacterium aurantiacum</name>
    <dbReference type="NCBI Taxonomy" id="273384"/>
    <lineage>
        <taxon>Bacteria</taxon>
        <taxon>Bacillati</taxon>
        <taxon>Actinomycetota</taxon>
        <taxon>Actinomycetes</taxon>
        <taxon>Micrococcales</taxon>
        <taxon>Brevibacteriaceae</taxon>
        <taxon>Brevibacterium</taxon>
    </lineage>
</organism>
<name>A0A2H1IR93_BREAU</name>
<protein>
    <submittedName>
        <fullName evidence="2">Uncharacterized protein</fullName>
    </submittedName>
</protein>
<feature type="region of interest" description="Disordered" evidence="1">
    <location>
        <begin position="47"/>
        <end position="67"/>
    </location>
</feature>
<evidence type="ECO:0000313" key="2">
    <source>
        <dbReference type="EMBL" id="SMX77620.1"/>
    </source>
</evidence>